<evidence type="ECO:0000256" key="2">
    <source>
        <dbReference type="ARBA" id="ARBA00023204"/>
    </source>
</evidence>
<evidence type="ECO:0000313" key="5">
    <source>
        <dbReference type="EMBL" id="KAL0072365.1"/>
    </source>
</evidence>
<dbReference type="EMBL" id="JBBXMP010000001">
    <property type="protein sequence ID" value="KAL0072365.1"/>
    <property type="molecule type" value="Genomic_DNA"/>
</dbReference>
<feature type="region of interest" description="Disordered" evidence="3">
    <location>
        <begin position="305"/>
        <end position="400"/>
    </location>
</feature>
<evidence type="ECO:0000256" key="3">
    <source>
        <dbReference type="SAM" id="MobiDB-lite"/>
    </source>
</evidence>
<dbReference type="InterPro" id="IPR003265">
    <property type="entry name" value="HhH-GPD_domain"/>
</dbReference>
<evidence type="ECO:0000313" key="6">
    <source>
        <dbReference type="Proteomes" id="UP001437256"/>
    </source>
</evidence>
<dbReference type="Gene3D" id="1.10.1670.40">
    <property type="match status" value="2"/>
</dbReference>
<feature type="region of interest" description="Disordered" evidence="3">
    <location>
        <begin position="1"/>
        <end position="64"/>
    </location>
</feature>
<gene>
    <name evidence="5" type="ORF">AAF712_000128</name>
</gene>
<dbReference type="PANTHER" id="PTHR43003">
    <property type="entry name" value="DNA-3-METHYLADENINE GLYCOSYLASE"/>
    <property type="match status" value="1"/>
</dbReference>
<feature type="compositionally biased region" description="Polar residues" evidence="3">
    <location>
        <begin position="331"/>
        <end position="340"/>
    </location>
</feature>
<dbReference type="Pfam" id="PF00730">
    <property type="entry name" value="HhH-GPD"/>
    <property type="match status" value="1"/>
</dbReference>
<evidence type="ECO:0000256" key="1">
    <source>
        <dbReference type="ARBA" id="ARBA00022763"/>
    </source>
</evidence>
<dbReference type="CDD" id="cd00056">
    <property type="entry name" value="ENDO3c"/>
    <property type="match status" value="1"/>
</dbReference>
<reference evidence="5 6" key="1">
    <citation type="submission" date="2024-05" db="EMBL/GenBank/DDBJ databases">
        <title>A draft genome resource for the thread blight pathogen Marasmius tenuissimus strain MS-2.</title>
        <authorList>
            <person name="Yulfo-Soto G.E."/>
            <person name="Baruah I.K."/>
            <person name="Amoako-Attah I."/>
            <person name="Bukari Y."/>
            <person name="Meinhardt L.W."/>
            <person name="Bailey B.A."/>
            <person name="Cohen S.P."/>
        </authorList>
    </citation>
    <scope>NUCLEOTIDE SEQUENCE [LARGE SCALE GENOMIC DNA]</scope>
    <source>
        <strain evidence="5 6">MS-2</strain>
    </source>
</reference>
<protein>
    <recommendedName>
        <fullName evidence="4">HhH-GPD domain-containing protein</fullName>
    </recommendedName>
</protein>
<feature type="compositionally biased region" description="Basic residues" evidence="3">
    <location>
        <begin position="52"/>
        <end position="62"/>
    </location>
</feature>
<dbReference type="Gene3D" id="1.10.340.30">
    <property type="entry name" value="Hypothetical protein, domain 2"/>
    <property type="match status" value="1"/>
</dbReference>
<dbReference type="Proteomes" id="UP001437256">
    <property type="component" value="Unassembled WGS sequence"/>
</dbReference>
<keyword evidence="2" id="KW-0234">DNA repair</keyword>
<dbReference type="InterPro" id="IPR011257">
    <property type="entry name" value="DNA_glycosylase"/>
</dbReference>
<name>A0ABR3AFQ0_9AGAR</name>
<comment type="caution">
    <text evidence="5">The sequence shown here is derived from an EMBL/GenBank/DDBJ whole genome shotgun (WGS) entry which is preliminary data.</text>
</comment>
<dbReference type="PANTHER" id="PTHR43003:SF5">
    <property type="entry name" value="DNA-3-METHYLADENINE GLYCOSYLASE"/>
    <property type="match status" value="1"/>
</dbReference>
<dbReference type="InterPro" id="IPR051912">
    <property type="entry name" value="Alkylbase_DNA_Glycosylase/TA"/>
</dbReference>
<dbReference type="SMART" id="SM00478">
    <property type="entry name" value="ENDO3c"/>
    <property type="match status" value="1"/>
</dbReference>
<proteinExistence type="predicted"/>
<dbReference type="SUPFAM" id="SSF48150">
    <property type="entry name" value="DNA-glycosylase"/>
    <property type="match status" value="1"/>
</dbReference>
<sequence length="455" mass="49923">MPATRSSTRAASSTVHSETIIKTSKMAAPKRGKRKVSEVEDDASQVEETKVGPKRKAKKARMTKTTSQKVVKVTNGASTTTTTVTVATTSAVIINVAPETGVEGEADALVPAQLSFSFEEAKAHLINADARFEDLFERLPCKPYEELEMVHPFSALTISILGQQISWLAARSIKHKFIRMFNPDIPENHADYPESAYFPTPGQVASTDIPTLRTAGLSQRKAEYVQDLALRFADGRLSTKKLLAADDEELAQMLIEVRGIGRWTVDMFAMFSLRRPDILPVGDLGVQRGMVRWFLAQHSPTYNVTISPQKETRKPKPKPSSSTADVLDQTLGESASQTETPPADLSSLPPAPETPKRKNKTKKKNNDEEAGPIPPPFTPSIEKALRKPGGEGDLLPPLPEGLSVSVLKTRLDGKKKIKGAFLTPSEMEVLTESWRPYRSLGVYYMWALADAELGD</sequence>
<accession>A0ABR3AFQ0</accession>
<organism evidence="5 6">
    <name type="scientific">Marasmius tenuissimus</name>
    <dbReference type="NCBI Taxonomy" id="585030"/>
    <lineage>
        <taxon>Eukaryota</taxon>
        <taxon>Fungi</taxon>
        <taxon>Dikarya</taxon>
        <taxon>Basidiomycota</taxon>
        <taxon>Agaricomycotina</taxon>
        <taxon>Agaricomycetes</taxon>
        <taxon>Agaricomycetidae</taxon>
        <taxon>Agaricales</taxon>
        <taxon>Marasmiineae</taxon>
        <taxon>Marasmiaceae</taxon>
        <taxon>Marasmius</taxon>
    </lineage>
</organism>
<keyword evidence="1" id="KW-0227">DNA damage</keyword>
<feature type="domain" description="HhH-GPD" evidence="4">
    <location>
        <begin position="161"/>
        <end position="332"/>
    </location>
</feature>
<feature type="compositionally biased region" description="Low complexity" evidence="3">
    <location>
        <begin position="1"/>
        <end position="14"/>
    </location>
</feature>
<evidence type="ECO:0000259" key="4">
    <source>
        <dbReference type="SMART" id="SM00478"/>
    </source>
</evidence>
<keyword evidence="6" id="KW-1185">Reference proteome</keyword>